<feature type="region of interest" description="Disordered" evidence="2">
    <location>
        <begin position="69"/>
        <end position="103"/>
    </location>
</feature>
<dbReference type="VEuPathDB" id="TriTrypDB:BCY84_21722"/>
<name>A0A7J6Y229_TRYCR</name>
<proteinExistence type="predicted"/>
<gene>
    <name evidence="3" type="ORF">ECC02_006183</name>
</gene>
<dbReference type="VEuPathDB" id="TriTrypDB:ECC02_006183"/>
<feature type="coiled-coil region" evidence="1">
    <location>
        <begin position="397"/>
        <end position="445"/>
    </location>
</feature>
<evidence type="ECO:0000256" key="2">
    <source>
        <dbReference type="SAM" id="MobiDB-lite"/>
    </source>
</evidence>
<evidence type="ECO:0000313" key="3">
    <source>
        <dbReference type="EMBL" id="KAF5220762.1"/>
    </source>
</evidence>
<comment type="caution">
    <text evidence="3">The sequence shown here is derived from an EMBL/GenBank/DDBJ whole genome shotgun (WGS) entry which is preliminary data.</text>
</comment>
<sequence>MMDVDDVIARHRARLDEHRKFLHTSPAGSTKPPKSPDGINSSGILKTVTRFHAVGDNTFSPLPAWPGSEASFDVSPQPDINSLKPGRDKKGRVKSGPGKKLLHEPKTLMGSADVTPEKLKAQAASFSGRAGLRGGRALEAAPRRASSGPVLLLSSDNNNNNNNNNRNRKLQDWLAEEERFFDSQLKAVGRYYVTKPEAMYAKSQLWLESRERSLQRLQEESQRDVLGECSFQPNVAASRSLTRRSSSNHAISSFCEDPSVAAHLERMEEARQLRVEAERRVKGKKAGTWTNSITVPREFEFAKKVAVIPSLRKPLVNVVPLHDDDEVKEEGARPRTDGNCAGAACGDLLVDTKTAATQRKRHGGDEEEEEEGRKKEEAKVWDASVRGAKAVSQLKVVPLLEATIVQLKEELARKDEQLQAQKGELALLSRELEVAKATVRRLSLQDVVKVEEGEEERGTTPGPTSPMDCQESTESNT</sequence>
<accession>A0A7J6Y229</accession>
<protein>
    <submittedName>
        <fullName evidence="3">Uncharacterized protein</fullName>
    </submittedName>
</protein>
<dbReference type="EMBL" id="JABDHM010000046">
    <property type="protein sequence ID" value="KAF5220762.1"/>
    <property type="molecule type" value="Genomic_DNA"/>
</dbReference>
<reference evidence="3 4" key="1">
    <citation type="journal article" date="2019" name="Genome Biol. Evol.">
        <title>Nanopore Sequencing Significantly Improves Genome Assembly of the Protozoan Parasite Trypanosoma cruzi.</title>
        <authorList>
            <person name="Diaz-Viraque F."/>
            <person name="Pita S."/>
            <person name="Greif G."/>
            <person name="de Souza R.C.M."/>
            <person name="Iraola G."/>
            <person name="Robello C."/>
        </authorList>
    </citation>
    <scope>NUCLEOTIDE SEQUENCE [LARGE SCALE GENOMIC DNA]</scope>
    <source>
        <strain evidence="3 4">Berenice</strain>
    </source>
</reference>
<evidence type="ECO:0000313" key="4">
    <source>
        <dbReference type="Proteomes" id="UP000583944"/>
    </source>
</evidence>
<organism evidence="3 4">
    <name type="scientific">Trypanosoma cruzi</name>
    <dbReference type="NCBI Taxonomy" id="5693"/>
    <lineage>
        <taxon>Eukaryota</taxon>
        <taxon>Discoba</taxon>
        <taxon>Euglenozoa</taxon>
        <taxon>Kinetoplastea</taxon>
        <taxon>Metakinetoplastina</taxon>
        <taxon>Trypanosomatida</taxon>
        <taxon>Trypanosomatidae</taxon>
        <taxon>Trypanosoma</taxon>
        <taxon>Schizotrypanum</taxon>
    </lineage>
</organism>
<evidence type="ECO:0000256" key="1">
    <source>
        <dbReference type="SAM" id="Coils"/>
    </source>
</evidence>
<dbReference type="AlphaFoldDB" id="A0A7J6Y229"/>
<keyword evidence="1" id="KW-0175">Coiled coil</keyword>
<dbReference type="Proteomes" id="UP000583944">
    <property type="component" value="Unassembled WGS sequence"/>
</dbReference>
<feature type="region of interest" description="Disordered" evidence="2">
    <location>
        <begin position="17"/>
        <end position="43"/>
    </location>
</feature>
<feature type="region of interest" description="Disordered" evidence="2">
    <location>
        <begin position="445"/>
        <end position="477"/>
    </location>
</feature>
<feature type="region of interest" description="Disordered" evidence="2">
    <location>
        <begin position="356"/>
        <end position="378"/>
    </location>
</feature>